<feature type="signal peptide" evidence="2">
    <location>
        <begin position="1"/>
        <end position="22"/>
    </location>
</feature>
<feature type="region of interest" description="Disordered" evidence="1">
    <location>
        <begin position="752"/>
        <end position="780"/>
    </location>
</feature>
<sequence length="2389" mass="251213">MFKHGVLVLIALHIFICSHVIAADGDETNSGDDALLLEPGTYFDFTNNALDNTDTDQEQIGSSACPIQAGPYRLEEIPYNFSRITVDNEGSSVLLELETTSETIPTASSSEPQERLVSFSSLAVESTADTTDTIPAELPEYASQDPIEADPSGLDYLASYTSESIITETETDLDIASYTSGSILTETETDLDIARDPVDRGGSTVFPSSSLVSSSSSSTAGGNPWEAVWNWLFHDEIDEGVTPQRHPKMAFSVLDVEPASGSFWKVTFHMKSGYDSAMVFSLLGSDSITIDLRYTNNGLATSLRLYGTDAEYTYSNPFDIQASILIAPSVHGDHFCLPNDLEFTYEVDPVLSMWTDVFYTSSKYFVNPDVSGFDLNAGDASQTISADALSEMEALGQIISNFCWEIPECSESESESVSSSQQERLVASVSEPPFESVESIGIDDIESSPTLHGDTSESSSDYTELNGASDVIMNESAAESTSMSEIGTVTELSTESLNVSETESVTELLTSVDLASTIESETAVSYVNDLTSELQVESVADLTTASAAPSSIVVPEMESETIEVTPEGITELIGEPTTSLGEELLLDSTSLLAAMSEEPLNIVSSNEYAQSELGDASTTTSANSIQSTSSTYAEILNEVTEITSELNALNTDPAVNDLDSPTDYPFDYEGVNGNNAGFYGCSFQSGPYELREVPYSTTTFAAESQVSNDNPAMETSFEASEALSAKTIPMPEQGLSASSTQDVDSIETMIDAGGAVPSYPPATSDTSNQSPTSDEFASYESTSVVDEAVIDYTDIQGLELSDDSLLSETLETPLDTLSLESTSQILISSIISDEDTIDSDQTQGRGVPEGSAVPQAPQPAATISDDSTSETPSPVTANGNAAQSSTTAATSTSTSTTTTSTTSTSTSTTSTTSTSTTSTTTTTAAGNIVGPNIWVWRDEENIDGNSYRYPRMTFQVLSVEPASDSLWSVTFNIRSSYDPVVVYDLLGSDAITVDLEYSTNGSTTSLRLFEPGSSYNFDNPFDIQTSILVAPSVHGDYFCMPDDLVFTYETDPLQSSWTDVFYIRSKYFVNTDLQEFNSNAGDASQGSGTIGDLNELEALGQIISNFCWKIPECFETELGEMSSFSQERLLGSSASESSSDIFGFSSTEFAQESESAQLVSASLDGYSFEYATESASEPSMEAISEYTIVSEAGYSSEFVSEYNVADIGESTSESATESAIVSITELSGELEASSTIGSITESESVSAVEPPALESVSTPESLAESTIEVPSSVDATTMVESTSLLAAMSVMEPSAESDVSMTYPSDTAAVSTELIDETSGLMVVISFDESTSLLEAFSSNEPLVGLGESASYAAESVAVSTTELMSESASGLDAATIAESTSLLAVVSVLEPPGELEVVSTTPSTESTTESTADLASELEMVFISESTSLLAAMSIVELSSESEDVLMSHLTESTADPTAGQIGWLEPVSLSESLAATLMMELSSEFSESTSQPANSLEAVSVIESTSLLAAISTEIEDLSTDQATDQATDETTEPSGLETTSVVEPTSLLAAMASIEPSTEIEEFATSSNEPMSDLEASYAAGLSTELEGASTSNSMESASGYTTELGIVSMIESSSLQGATLTIESSSEFGTISTPESVNESEGTLDSSAAEPSPESQSFSTNGFMPEATNALIESSFDFAFTVDAIAESSATRSAETMDGFIQLGSQSSDPLATTSSESSYTSYVSTEWISAYSLTTDLLFESNTEVLSDTTSSVVFVFSAEPSTATLLVASARSSAPILNDGRIRTTATVADTSSAAESLAIRSTLTSAESLSQISGSQNELSGESLEVAEETTLDANSDYFTRSGEANVGPTASHINSQSISETVSSTNPTGIAHVWDSLVESTGGLMSLEEVETTINTSPVTGSSMSGSLLRIESEETDPPSSPLPTNIESGVSYSSNELASAENGSGLTSRSMRDLSFSVEAVQGGVRSIVSLSSAGPQSSLPSDSNAVMSTTGSSIYSNEGSVYPINVTNTTPRLETSVDPTTEAHLLTQDSSASLHSTDSPKLTTDSSYLVMPSIVFPYLNTSGANEIQTIENTINPQLSHSLLSNGVEVLKSHTNSQGNTETGTAPSIIFQTSAIFTPPTLITLNVGQSRTDGDIATETNANNGETESVSKSTADAPSFSMTIVESVVDTGDPRMSLAGLNGVNSFVSAAKSRLTTSTNAGIHENEDANVKTETNLTEFSPGTSLSPVDDLQSLQQIENGSDKFTDGEAALGNAAAAYETSHSGTLGASSIIEKADPPKEYEPQSHDNNQSATESGQPVDVSNDETQILGDDSPDALENEASTSNPSSPLTRAGPANLEGIGSTSTTIFSTGSPLTIFDYADESSHLAPMLGVLLLLLI</sequence>
<evidence type="ECO:0000256" key="1">
    <source>
        <dbReference type="SAM" id="MobiDB-lite"/>
    </source>
</evidence>
<evidence type="ECO:0000256" key="2">
    <source>
        <dbReference type="SAM" id="SignalP"/>
    </source>
</evidence>
<dbReference type="InterPro" id="IPR018789">
    <property type="entry name" value="Flo11"/>
</dbReference>
<evidence type="ECO:0000313" key="5">
    <source>
        <dbReference type="Proteomes" id="UP000669133"/>
    </source>
</evidence>
<dbReference type="OrthoDB" id="4026834at2759"/>
<feature type="compositionally biased region" description="Polar residues" evidence="1">
    <location>
        <begin position="1859"/>
        <end position="1873"/>
    </location>
</feature>
<feature type="compositionally biased region" description="Polar residues" evidence="1">
    <location>
        <begin position="1630"/>
        <end position="1649"/>
    </location>
</feature>
<feature type="region of interest" description="Disordered" evidence="1">
    <location>
        <begin position="439"/>
        <end position="463"/>
    </location>
</feature>
<feature type="region of interest" description="Disordered" evidence="1">
    <location>
        <begin position="1630"/>
        <end position="1663"/>
    </location>
</feature>
<feature type="compositionally biased region" description="Polar residues" evidence="1">
    <location>
        <begin position="1904"/>
        <end position="1914"/>
    </location>
</feature>
<dbReference type="Proteomes" id="UP000669133">
    <property type="component" value="Unassembled WGS sequence"/>
</dbReference>
<feature type="domain" description="Flo11" evidence="3">
    <location>
        <begin position="207"/>
        <end position="414"/>
    </location>
</feature>
<feature type="compositionally biased region" description="Low complexity" evidence="1">
    <location>
        <begin position="1650"/>
        <end position="1663"/>
    </location>
</feature>
<organism evidence="4 5">
    <name type="scientific">Candida metapsilosis</name>
    <dbReference type="NCBI Taxonomy" id="273372"/>
    <lineage>
        <taxon>Eukaryota</taxon>
        <taxon>Fungi</taxon>
        <taxon>Dikarya</taxon>
        <taxon>Ascomycota</taxon>
        <taxon>Saccharomycotina</taxon>
        <taxon>Pichiomycetes</taxon>
        <taxon>Debaryomycetaceae</taxon>
        <taxon>Candida/Lodderomyces clade</taxon>
        <taxon>Candida</taxon>
    </lineage>
</organism>
<feature type="region of interest" description="Disordered" evidence="1">
    <location>
        <begin position="1520"/>
        <end position="1545"/>
    </location>
</feature>
<feature type="chain" id="PRO_5034380387" description="Flo11 domain-containing protein" evidence="2">
    <location>
        <begin position="23"/>
        <end position="2389"/>
    </location>
</feature>
<feature type="compositionally biased region" description="Low complexity" evidence="1">
    <location>
        <begin position="884"/>
        <end position="924"/>
    </location>
</feature>
<feature type="compositionally biased region" description="Polar residues" evidence="1">
    <location>
        <begin position="2330"/>
        <end position="2340"/>
    </location>
</feature>
<feature type="compositionally biased region" description="Polar residues" evidence="1">
    <location>
        <begin position="761"/>
        <end position="780"/>
    </location>
</feature>
<comment type="caution">
    <text evidence="4">The sequence shown here is derived from an EMBL/GenBank/DDBJ whole genome shotgun (WGS) entry which is preliminary data.</text>
</comment>
<name>A0A8H7ZBF4_9ASCO</name>
<feature type="compositionally biased region" description="Polar residues" evidence="1">
    <location>
        <begin position="2147"/>
        <end position="2164"/>
    </location>
</feature>
<accession>A0A8H7ZBF4</accession>
<proteinExistence type="predicted"/>
<reference evidence="4 5" key="1">
    <citation type="submission" date="2020-12" db="EMBL/GenBank/DDBJ databases">
        <title>Effect of drift, selection, and recombination on the evolution of hybrid genomes in Candida yeast pathogens.</title>
        <authorList>
            <person name="Mixao V."/>
            <person name="Ksiezopolska E."/>
            <person name="Saus E."/>
            <person name="Boekhout T."/>
            <person name="Gacser A."/>
            <person name="Gabaldon T."/>
        </authorList>
    </citation>
    <scope>NUCLEOTIDE SEQUENCE [LARGE SCALE GENOMIC DNA]</scope>
    <source>
        <strain evidence="4 5">BP57</strain>
    </source>
</reference>
<keyword evidence="2" id="KW-0732">Signal</keyword>
<dbReference type="PROSITE" id="PS51824">
    <property type="entry name" value="FLO11"/>
    <property type="match status" value="2"/>
</dbReference>
<dbReference type="RefSeq" id="XP_067547896.1">
    <property type="nucleotide sequence ID" value="XM_067692469.1"/>
</dbReference>
<dbReference type="GeneID" id="93652127"/>
<evidence type="ECO:0000313" key="4">
    <source>
        <dbReference type="EMBL" id="KAG5418780.1"/>
    </source>
</evidence>
<feature type="region of interest" description="Disordered" evidence="1">
    <location>
        <begin position="1904"/>
        <end position="1938"/>
    </location>
</feature>
<feature type="region of interest" description="Disordered" evidence="1">
    <location>
        <begin position="1849"/>
        <end position="1873"/>
    </location>
</feature>
<feature type="compositionally biased region" description="Polar residues" evidence="1">
    <location>
        <begin position="2296"/>
        <end position="2306"/>
    </location>
</feature>
<evidence type="ECO:0000259" key="3">
    <source>
        <dbReference type="PROSITE" id="PS51824"/>
    </source>
</evidence>
<feature type="region of interest" description="Disordered" evidence="1">
    <location>
        <begin position="2143"/>
        <end position="2164"/>
    </location>
</feature>
<feature type="region of interest" description="Disordered" evidence="1">
    <location>
        <begin position="2287"/>
        <end position="2349"/>
    </location>
</feature>
<protein>
    <recommendedName>
        <fullName evidence="3">Flo11 domain-containing protein</fullName>
    </recommendedName>
</protein>
<feature type="region of interest" description="Disordered" evidence="1">
    <location>
        <begin position="832"/>
        <end position="924"/>
    </location>
</feature>
<dbReference type="EMBL" id="JAEOAQ010000004">
    <property type="protein sequence ID" value="KAG5418780.1"/>
    <property type="molecule type" value="Genomic_DNA"/>
</dbReference>
<feature type="compositionally biased region" description="Low complexity" evidence="1">
    <location>
        <begin position="1237"/>
        <end position="1246"/>
    </location>
</feature>
<feature type="region of interest" description="Disordered" evidence="1">
    <location>
        <begin position="1237"/>
        <end position="1262"/>
    </location>
</feature>
<feature type="domain" description="Flo11" evidence="3">
    <location>
        <begin position="917"/>
        <end position="1118"/>
    </location>
</feature>
<keyword evidence="5" id="KW-1185">Reference proteome</keyword>
<gene>
    <name evidence="4" type="ORF">I9W82_003498</name>
</gene>
<feature type="compositionally biased region" description="Polar residues" evidence="1">
    <location>
        <begin position="864"/>
        <end position="883"/>
    </location>
</feature>